<dbReference type="AlphaFoldDB" id="W4PI27"/>
<evidence type="ECO:0000313" key="2">
    <source>
        <dbReference type="Proteomes" id="UP000018842"/>
    </source>
</evidence>
<dbReference type="Proteomes" id="UP000018842">
    <property type="component" value="Unassembled WGS sequence"/>
</dbReference>
<reference evidence="2" key="1">
    <citation type="journal article" date="2014" name="Genome">
        <title>Draft Genome Sequences of Three Strains of Bacteroides pyogenes Isolated from a Cat and Swine.</title>
        <authorList>
            <person name="Sakamoto M."/>
            <person name="Oshima K."/>
            <person name="Suda W."/>
            <person name="Kitamura K."/>
            <person name="Iida T."/>
            <person name="Hattori M."/>
            <person name="Ohkuma M."/>
        </authorList>
    </citation>
    <scope>NUCLEOTIDE SEQUENCE [LARGE SCALE GENOMIC DNA]</scope>
    <source>
        <strain evidence="2">JCM 6294</strain>
    </source>
</reference>
<dbReference type="EMBL" id="BAIR01000013">
    <property type="protein sequence ID" value="GAE18814.1"/>
    <property type="molecule type" value="Genomic_DNA"/>
</dbReference>
<sequence length="55" mass="6380">MLIVLNSFSKIWSLSKVFKNNTLIKKNVMVSERSNSSFDLVVGLFFPFQLFIGFF</sequence>
<evidence type="ECO:0000313" key="1">
    <source>
        <dbReference type="EMBL" id="GAE18814.1"/>
    </source>
</evidence>
<gene>
    <name evidence="1" type="ORF">JCM6294_1767</name>
</gene>
<organism evidence="1 2">
    <name type="scientific">Bacteroides pyogenes DSM 20611 = JCM 6294</name>
    <dbReference type="NCBI Taxonomy" id="1121100"/>
    <lineage>
        <taxon>Bacteria</taxon>
        <taxon>Pseudomonadati</taxon>
        <taxon>Bacteroidota</taxon>
        <taxon>Bacteroidia</taxon>
        <taxon>Bacteroidales</taxon>
        <taxon>Bacteroidaceae</taxon>
        <taxon>Bacteroides</taxon>
    </lineage>
</organism>
<accession>W4PI27</accession>
<name>W4PI27_9BACE</name>
<comment type="caution">
    <text evidence="1">The sequence shown here is derived from an EMBL/GenBank/DDBJ whole genome shotgun (WGS) entry which is preliminary data.</text>
</comment>
<proteinExistence type="predicted"/>
<protein>
    <submittedName>
        <fullName evidence="1">Uncharacterized protein</fullName>
    </submittedName>
</protein>